<comment type="catalytic activity">
    <reaction evidence="1">
        <text>ATP + protein L-histidine = ADP + protein N-phospho-L-histidine.</text>
        <dbReference type="EC" id="2.7.13.3"/>
    </reaction>
</comment>
<dbReference type="CDD" id="cd16917">
    <property type="entry name" value="HATPase_UhpB-NarQ-NarX-like"/>
    <property type="match status" value="1"/>
</dbReference>
<dbReference type="EC" id="2.7.13.3" evidence="2"/>
<gene>
    <name evidence="6" type="ORF">SDC9_58708</name>
</gene>
<evidence type="ECO:0000256" key="1">
    <source>
        <dbReference type="ARBA" id="ARBA00000085"/>
    </source>
</evidence>
<protein>
    <recommendedName>
        <fullName evidence="2">histidine kinase</fullName>
        <ecNumber evidence="2">2.7.13.3</ecNumber>
    </recommendedName>
</protein>
<dbReference type="SUPFAM" id="SSF55785">
    <property type="entry name" value="PYP-like sensor domain (PAS domain)"/>
    <property type="match status" value="1"/>
</dbReference>
<reference evidence="6" key="1">
    <citation type="submission" date="2019-08" db="EMBL/GenBank/DDBJ databases">
        <authorList>
            <person name="Kucharzyk K."/>
            <person name="Murdoch R.W."/>
            <person name="Higgins S."/>
            <person name="Loffler F."/>
        </authorList>
    </citation>
    <scope>NUCLEOTIDE SEQUENCE</scope>
</reference>
<organism evidence="6">
    <name type="scientific">bioreactor metagenome</name>
    <dbReference type="NCBI Taxonomy" id="1076179"/>
    <lineage>
        <taxon>unclassified sequences</taxon>
        <taxon>metagenomes</taxon>
        <taxon>ecological metagenomes</taxon>
    </lineage>
</organism>
<dbReference type="Gene3D" id="3.30.565.10">
    <property type="entry name" value="Histidine kinase-like ATPase, C-terminal domain"/>
    <property type="match status" value="1"/>
</dbReference>
<dbReference type="InterPro" id="IPR036890">
    <property type="entry name" value="HATPase_C_sf"/>
</dbReference>
<dbReference type="PRINTS" id="PR00344">
    <property type="entry name" value="BCTRLSENSOR"/>
</dbReference>
<evidence type="ECO:0000256" key="2">
    <source>
        <dbReference type="ARBA" id="ARBA00012438"/>
    </source>
</evidence>
<dbReference type="EMBL" id="VSSQ01001960">
    <property type="protein sequence ID" value="MPM12355.1"/>
    <property type="molecule type" value="Genomic_DNA"/>
</dbReference>
<proteinExistence type="predicted"/>
<dbReference type="SMART" id="SM00387">
    <property type="entry name" value="HATPase_c"/>
    <property type="match status" value="1"/>
</dbReference>
<dbReference type="GO" id="GO:0000160">
    <property type="term" value="P:phosphorelay signal transduction system"/>
    <property type="evidence" value="ECO:0007669"/>
    <property type="project" value="UniProtKB-KW"/>
</dbReference>
<name>A0A644X855_9ZZZZ</name>
<dbReference type="InterPro" id="IPR050482">
    <property type="entry name" value="Sensor_HK_TwoCompSys"/>
</dbReference>
<evidence type="ECO:0000259" key="5">
    <source>
        <dbReference type="PROSITE" id="PS50109"/>
    </source>
</evidence>
<accession>A0A644X855</accession>
<dbReference type="PROSITE" id="PS50109">
    <property type="entry name" value="HIS_KIN"/>
    <property type="match status" value="1"/>
</dbReference>
<dbReference type="PANTHER" id="PTHR24421:SF10">
    <property type="entry name" value="NITRATE_NITRITE SENSOR PROTEIN NARQ"/>
    <property type="match status" value="1"/>
</dbReference>
<dbReference type="SUPFAM" id="SSF55874">
    <property type="entry name" value="ATPase domain of HSP90 chaperone/DNA topoisomerase II/histidine kinase"/>
    <property type="match status" value="1"/>
</dbReference>
<dbReference type="InterPro" id="IPR035965">
    <property type="entry name" value="PAS-like_dom_sf"/>
</dbReference>
<evidence type="ECO:0000256" key="4">
    <source>
        <dbReference type="ARBA" id="ARBA00022777"/>
    </source>
</evidence>
<sequence>MNHDQTPYDALGALFAKILEPVALYRAIYDERGDFQDVVYIEVNSAYEQVMDIRREELIGRPFREIWSEKEREWQDIILQVATTGIYARHEGPSYDTGKYLHAIAFSPTRSVVAVIFLDMTDWKRAEEALLEKEVLLTEYRQELRTLAARLSLAEERTRREIAVKLHDRVGYSLVSLLSRLRALAEKHSPDDIAPAIEEVEGLLSDTRSLTLEISSPLLYEVGLEPALASLGDRMLTPHGISVDFRECGPEANISMEIRILMYQMAQELLLNVIKHAGAKKVILRVQRGNKRVRLLVEDDGAGFSSNTPKHWGKWGGMGLFSIREKLHSVGGEIRVFSEKGKGSTVAIVAPLAFEGGTAQ</sequence>
<feature type="domain" description="Histidine kinase" evidence="5">
    <location>
        <begin position="262"/>
        <end position="354"/>
    </location>
</feature>
<keyword evidence="3" id="KW-0808">Transferase</keyword>
<dbReference type="Gene3D" id="3.30.450.20">
    <property type="entry name" value="PAS domain"/>
    <property type="match status" value="1"/>
</dbReference>
<dbReference type="PANTHER" id="PTHR24421">
    <property type="entry name" value="NITRATE/NITRITE SENSOR PROTEIN NARX-RELATED"/>
    <property type="match status" value="1"/>
</dbReference>
<dbReference type="Pfam" id="PF02518">
    <property type="entry name" value="HATPase_c"/>
    <property type="match status" value="1"/>
</dbReference>
<comment type="caution">
    <text evidence="6">The sequence shown here is derived from an EMBL/GenBank/DDBJ whole genome shotgun (WGS) entry which is preliminary data.</text>
</comment>
<dbReference type="InterPro" id="IPR003594">
    <property type="entry name" value="HATPase_dom"/>
</dbReference>
<dbReference type="InterPro" id="IPR004358">
    <property type="entry name" value="Sig_transdc_His_kin-like_C"/>
</dbReference>
<evidence type="ECO:0000313" key="6">
    <source>
        <dbReference type="EMBL" id="MPM12355.1"/>
    </source>
</evidence>
<keyword evidence="4" id="KW-0418">Kinase</keyword>
<dbReference type="GO" id="GO:0004673">
    <property type="term" value="F:protein histidine kinase activity"/>
    <property type="evidence" value="ECO:0007669"/>
    <property type="project" value="UniProtKB-EC"/>
</dbReference>
<dbReference type="AlphaFoldDB" id="A0A644X855"/>
<dbReference type="InterPro" id="IPR005467">
    <property type="entry name" value="His_kinase_dom"/>
</dbReference>
<evidence type="ECO:0000256" key="3">
    <source>
        <dbReference type="ARBA" id="ARBA00022679"/>
    </source>
</evidence>